<evidence type="ECO:0000256" key="5">
    <source>
        <dbReference type="ARBA" id="ARBA00023136"/>
    </source>
</evidence>
<keyword evidence="9" id="KW-1185">Reference proteome</keyword>
<evidence type="ECO:0000256" key="6">
    <source>
        <dbReference type="SAM" id="Phobius"/>
    </source>
</evidence>
<dbReference type="Pfam" id="PF11700">
    <property type="entry name" value="ATG22"/>
    <property type="match status" value="1"/>
</dbReference>
<comment type="caution">
    <text evidence="8">The sequence shown here is derived from an EMBL/GenBank/DDBJ whole genome shotgun (WGS) entry which is preliminary data.</text>
</comment>
<keyword evidence="4 6" id="KW-1133">Transmembrane helix</keyword>
<dbReference type="GO" id="GO:0012505">
    <property type="term" value="C:endomembrane system"/>
    <property type="evidence" value="ECO:0007669"/>
    <property type="project" value="UniProtKB-SubCell"/>
</dbReference>
<feature type="transmembrane region" description="Helical" evidence="6">
    <location>
        <begin position="118"/>
        <end position="142"/>
    </location>
</feature>
<keyword evidence="2" id="KW-0813">Transport</keyword>
<dbReference type="PANTHER" id="PTHR23519:SF1">
    <property type="entry name" value="AUTOPHAGY-RELATED PROTEIN 22"/>
    <property type="match status" value="1"/>
</dbReference>
<feature type="transmembrane region" description="Helical" evidence="6">
    <location>
        <begin position="432"/>
        <end position="451"/>
    </location>
</feature>
<dbReference type="GO" id="GO:0022857">
    <property type="term" value="F:transmembrane transporter activity"/>
    <property type="evidence" value="ECO:0007669"/>
    <property type="project" value="InterPro"/>
</dbReference>
<dbReference type="InterPro" id="IPR050495">
    <property type="entry name" value="ATG22/LtaA_families"/>
</dbReference>
<dbReference type="PROSITE" id="PS50850">
    <property type="entry name" value="MFS"/>
    <property type="match status" value="1"/>
</dbReference>
<dbReference type="SUPFAM" id="SSF103473">
    <property type="entry name" value="MFS general substrate transporter"/>
    <property type="match status" value="1"/>
</dbReference>
<proteinExistence type="predicted"/>
<feature type="transmembrane region" description="Helical" evidence="6">
    <location>
        <begin position="359"/>
        <end position="380"/>
    </location>
</feature>
<dbReference type="AlphaFoldDB" id="A0A418WHW7"/>
<dbReference type="InterPro" id="IPR024671">
    <property type="entry name" value="Atg22-like"/>
</dbReference>
<dbReference type="PANTHER" id="PTHR23519">
    <property type="entry name" value="AUTOPHAGY-RELATED PROTEIN 22"/>
    <property type="match status" value="1"/>
</dbReference>
<reference evidence="8 9" key="1">
    <citation type="submission" date="2018-09" db="EMBL/GenBank/DDBJ databases">
        <authorList>
            <person name="Zhu H."/>
        </authorList>
    </citation>
    <scope>NUCLEOTIDE SEQUENCE [LARGE SCALE GENOMIC DNA]</scope>
    <source>
        <strain evidence="8 9">K1W22B-8</strain>
    </source>
</reference>
<evidence type="ECO:0000256" key="1">
    <source>
        <dbReference type="ARBA" id="ARBA00004127"/>
    </source>
</evidence>
<evidence type="ECO:0000313" key="9">
    <source>
        <dbReference type="Proteomes" id="UP000284605"/>
    </source>
</evidence>
<comment type="subcellular location">
    <subcellularLocation>
        <location evidence="1">Endomembrane system</location>
        <topology evidence="1">Multi-pass membrane protein</topology>
    </subcellularLocation>
</comment>
<accession>A0A418WHW7</accession>
<dbReference type="Proteomes" id="UP000284605">
    <property type="component" value="Unassembled WGS sequence"/>
</dbReference>
<dbReference type="OrthoDB" id="9768783at2"/>
<feature type="transmembrane region" description="Helical" evidence="6">
    <location>
        <begin position="200"/>
        <end position="220"/>
    </location>
</feature>
<feature type="transmembrane region" description="Helical" evidence="6">
    <location>
        <begin position="258"/>
        <end position="281"/>
    </location>
</feature>
<feature type="transmembrane region" description="Helical" evidence="6">
    <location>
        <begin position="60"/>
        <end position="81"/>
    </location>
</feature>
<dbReference type="InterPro" id="IPR036259">
    <property type="entry name" value="MFS_trans_sf"/>
</dbReference>
<keyword evidence="3 6" id="KW-0812">Transmembrane</keyword>
<feature type="transmembrane region" description="Helical" evidence="6">
    <location>
        <begin position="287"/>
        <end position="308"/>
    </location>
</feature>
<dbReference type="Gene3D" id="1.20.1250.20">
    <property type="entry name" value="MFS general substrate transporter like domains"/>
    <property type="match status" value="1"/>
</dbReference>
<feature type="transmembrane region" description="Helical" evidence="6">
    <location>
        <begin position="154"/>
        <end position="180"/>
    </location>
</feature>
<evidence type="ECO:0000256" key="2">
    <source>
        <dbReference type="ARBA" id="ARBA00022448"/>
    </source>
</evidence>
<feature type="domain" description="Major facilitator superfamily (MFS) profile" evidence="7">
    <location>
        <begin position="253"/>
        <end position="457"/>
    </location>
</feature>
<organism evidence="8 9">
    <name type="scientific">Oleomonas cavernae</name>
    <dbReference type="NCBI Taxonomy" id="2320859"/>
    <lineage>
        <taxon>Bacteria</taxon>
        <taxon>Pseudomonadati</taxon>
        <taxon>Pseudomonadota</taxon>
        <taxon>Alphaproteobacteria</taxon>
        <taxon>Acetobacterales</taxon>
        <taxon>Acetobacteraceae</taxon>
        <taxon>Oleomonas</taxon>
    </lineage>
</organism>
<evidence type="ECO:0000259" key="7">
    <source>
        <dbReference type="PROSITE" id="PS50850"/>
    </source>
</evidence>
<evidence type="ECO:0000256" key="4">
    <source>
        <dbReference type="ARBA" id="ARBA00022989"/>
    </source>
</evidence>
<sequence length="457" mass="48142">MPLRAEGLGEGDSAVASKLAQASWTTFDWAFQPFFTLVTTFIFAPYFTSAVVADPVTGQAYWGYTQTVAGIAIALLSPVLGAIADAAGPRKPWIFALACLTFAGCAVLWWAVPGIDGGMLFGILAAITIATIGAEFAIVFNNAMLPSLVPPERIGVLSAIGWGIGYVGGLISLGLVLGLFVLPQVPAFGLDKATFDAERMVGPLSALWLAVFILPMFAFVPDQKSRGVAIGAAVGAGLRQLGETLRGLKHYRNVVRYLLAHMIYGDALLAIFAFGGIYARATFGWDLLTIGIFGILLNVLAMTGSFIGGVLEPRIGSKRTIALAIVMMIVGILGILSIGPERIFFVIEVAAPAPDRGLFASPAEHAFLACTLILGLPFGPAQASSRSLMARLAPPGMVTEFFGLFALSGKATAFLAPFMIGLVTDLTHSQRWGLAVVLPFLALGLWLLSGVKEPKAH</sequence>
<dbReference type="InterPro" id="IPR020846">
    <property type="entry name" value="MFS_dom"/>
</dbReference>
<feature type="transmembrane region" description="Helical" evidence="6">
    <location>
        <begin position="93"/>
        <end position="112"/>
    </location>
</feature>
<feature type="transmembrane region" description="Helical" evidence="6">
    <location>
        <begin position="401"/>
        <end position="420"/>
    </location>
</feature>
<feature type="transmembrane region" description="Helical" evidence="6">
    <location>
        <begin position="29"/>
        <end position="48"/>
    </location>
</feature>
<evidence type="ECO:0000313" key="8">
    <source>
        <dbReference type="EMBL" id="RJF89631.1"/>
    </source>
</evidence>
<evidence type="ECO:0000256" key="3">
    <source>
        <dbReference type="ARBA" id="ARBA00022692"/>
    </source>
</evidence>
<name>A0A418WHW7_9PROT</name>
<protein>
    <submittedName>
        <fullName evidence="8">MFS transporter</fullName>
    </submittedName>
</protein>
<feature type="transmembrane region" description="Helical" evidence="6">
    <location>
        <begin position="320"/>
        <end position="339"/>
    </location>
</feature>
<gene>
    <name evidence="8" type="ORF">D3874_23845</name>
</gene>
<dbReference type="EMBL" id="QYUK01000011">
    <property type="protein sequence ID" value="RJF89631.1"/>
    <property type="molecule type" value="Genomic_DNA"/>
</dbReference>
<keyword evidence="5 6" id="KW-0472">Membrane</keyword>